<dbReference type="GO" id="GO:0003677">
    <property type="term" value="F:DNA binding"/>
    <property type="evidence" value="ECO:0007669"/>
    <property type="project" value="UniProtKB-KW"/>
</dbReference>
<dbReference type="InterPro" id="IPR010998">
    <property type="entry name" value="Integrase_recombinase_N"/>
</dbReference>
<accession>A0A2T0RBW8</accession>
<evidence type="ECO:0000313" key="5">
    <source>
        <dbReference type="Proteomes" id="UP000239209"/>
    </source>
</evidence>
<dbReference type="EMBL" id="PVZG01000047">
    <property type="protein sequence ID" value="PRY18637.1"/>
    <property type="molecule type" value="Genomic_DNA"/>
</dbReference>
<feature type="region of interest" description="Disordered" evidence="3">
    <location>
        <begin position="1"/>
        <end position="21"/>
    </location>
</feature>
<proteinExistence type="predicted"/>
<organism evidence="4 5">
    <name type="scientific">Pseudosporangium ferrugineum</name>
    <dbReference type="NCBI Taxonomy" id="439699"/>
    <lineage>
        <taxon>Bacteria</taxon>
        <taxon>Bacillati</taxon>
        <taxon>Actinomycetota</taxon>
        <taxon>Actinomycetes</taxon>
        <taxon>Micromonosporales</taxon>
        <taxon>Micromonosporaceae</taxon>
        <taxon>Pseudosporangium</taxon>
    </lineage>
</organism>
<evidence type="ECO:0000256" key="3">
    <source>
        <dbReference type="SAM" id="MobiDB-lite"/>
    </source>
</evidence>
<evidence type="ECO:0000256" key="1">
    <source>
        <dbReference type="ARBA" id="ARBA00023125"/>
    </source>
</evidence>
<dbReference type="Gene3D" id="1.10.443.10">
    <property type="entry name" value="Intergrase catalytic core"/>
    <property type="match status" value="1"/>
</dbReference>
<dbReference type="RefSeq" id="WP_211304050.1">
    <property type="nucleotide sequence ID" value="NZ_PVZG01000047.1"/>
</dbReference>
<keyword evidence="2" id="KW-0233">DNA recombination</keyword>
<evidence type="ECO:0000313" key="4">
    <source>
        <dbReference type="EMBL" id="PRY18637.1"/>
    </source>
</evidence>
<keyword evidence="5" id="KW-1185">Reference proteome</keyword>
<comment type="caution">
    <text evidence="4">The sequence shown here is derived from an EMBL/GenBank/DDBJ whole genome shotgun (WGS) entry which is preliminary data.</text>
</comment>
<name>A0A2T0RBW8_9ACTN</name>
<evidence type="ECO:0008006" key="6">
    <source>
        <dbReference type="Google" id="ProtNLM"/>
    </source>
</evidence>
<feature type="compositionally biased region" description="Low complexity" evidence="3">
    <location>
        <begin position="7"/>
        <end position="21"/>
    </location>
</feature>
<gene>
    <name evidence="4" type="ORF">CLV70_14713</name>
</gene>
<dbReference type="AlphaFoldDB" id="A0A2T0RBW8"/>
<keyword evidence="1" id="KW-0238">DNA-binding</keyword>
<sequence length="716" mass="79416">MSLALEHTPAAAPTHPVADTPVLARHRLRPGADPADQSRFGDDRWILTPAMHEAHAKATSLDTTAIPAPFRDAVKIVAWLMLNHDPVETVLNGRSGRPTVRTVAAATRDISRFCEWLTQRNIDTFAAVTAPDLDDYATEIRHAQVKHWQREDLLAAVSRLWSMRSLLPEQHQLPPAPPWGGDRIHDVLGQSRSSGENRTPRIHPDTMAALLSWSLRFVEDFADDIIAAFDEYKHLTIRNPRRRRTTQAGRRPRARPNELCERLTAVVERYRAAGRGLPGSRRPDGTLTVNAYHLGRLVDGQVMLGKPATHAHDEILAASGLPIDEACYLFAPITASIDGQPWRPQPITYDEAPQLARLLSVACYLVIGYLSGQRVGETLNLRRGCIEHDRTTGLIFLRGLHFKGVTDQTRTKIPEGQVREDPWVVTAPVATAVSVLERLHTSPWLFPNTLAIDGRADGPHQTRAGRGRTEPLMTLDIAHLCTWVNAYCHTTGRVDTIPPDPAHPRLHPARLRRTLAWFIARRPRGLVAAAIQYGHVSLTMTLGYSGTYASGFPDDLAFEEWLAKIETLAAAHDRLNHGEHVSGPAAATYRHRVNAATRFAGRVLRTSREAAALLANPDMQIYPGDGMTCVLDPNKAACRLTRDESGHRHTPDLDDCRPNCGNIARTDADTNALRDRVARLQALVADPLAPPIRAERERHELQRLTAILAEHQQGQP</sequence>
<protein>
    <recommendedName>
        <fullName evidence="6">Integrase</fullName>
    </recommendedName>
</protein>
<dbReference type="GO" id="GO:0006310">
    <property type="term" value="P:DNA recombination"/>
    <property type="evidence" value="ECO:0007669"/>
    <property type="project" value="UniProtKB-KW"/>
</dbReference>
<dbReference type="InterPro" id="IPR011010">
    <property type="entry name" value="DNA_brk_join_enz"/>
</dbReference>
<evidence type="ECO:0000256" key="2">
    <source>
        <dbReference type="ARBA" id="ARBA00023172"/>
    </source>
</evidence>
<dbReference type="SUPFAM" id="SSF56349">
    <property type="entry name" value="DNA breaking-rejoining enzymes"/>
    <property type="match status" value="1"/>
</dbReference>
<dbReference type="Gene3D" id="1.10.150.130">
    <property type="match status" value="1"/>
</dbReference>
<dbReference type="GO" id="GO:0015074">
    <property type="term" value="P:DNA integration"/>
    <property type="evidence" value="ECO:0007669"/>
    <property type="project" value="InterPro"/>
</dbReference>
<reference evidence="4 5" key="1">
    <citation type="submission" date="2018-03" db="EMBL/GenBank/DDBJ databases">
        <title>Genomic Encyclopedia of Archaeal and Bacterial Type Strains, Phase II (KMG-II): from individual species to whole genera.</title>
        <authorList>
            <person name="Goeker M."/>
        </authorList>
    </citation>
    <scope>NUCLEOTIDE SEQUENCE [LARGE SCALE GENOMIC DNA]</scope>
    <source>
        <strain evidence="4 5">DSM 45348</strain>
    </source>
</reference>
<dbReference type="InterPro" id="IPR013762">
    <property type="entry name" value="Integrase-like_cat_sf"/>
</dbReference>
<dbReference type="Proteomes" id="UP000239209">
    <property type="component" value="Unassembled WGS sequence"/>
</dbReference>